<name>K0SBA2_THAOC</name>
<feature type="compositionally biased region" description="Basic and acidic residues" evidence="1">
    <location>
        <begin position="1"/>
        <end position="10"/>
    </location>
</feature>
<proteinExistence type="predicted"/>
<dbReference type="EMBL" id="AGNL01019066">
    <property type="protein sequence ID" value="EJK62179.1"/>
    <property type="molecule type" value="Genomic_DNA"/>
</dbReference>
<evidence type="ECO:0000313" key="2">
    <source>
        <dbReference type="EMBL" id="EJK62179.1"/>
    </source>
</evidence>
<dbReference type="AlphaFoldDB" id="K0SBA2"/>
<reference evidence="2 3" key="1">
    <citation type="journal article" date="2012" name="Genome Biol.">
        <title>Genome and low-iron response of an oceanic diatom adapted to chronic iron limitation.</title>
        <authorList>
            <person name="Lommer M."/>
            <person name="Specht M."/>
            <person name="Roy A.S."/>
            <person name="Kraemer L."/>
            <person name="Andreson R."/>
            <person name="Gutowska M.A."/>
            <person name="Wolf J."/>
            <person name="Bergner S.V."/>
            <person name="Schilhabel M.B."/>
            <person name="Klostermeier U.C."/>
            <person name="Beiko R.G."/>
            <person name="Rosenstiel P."/>
            <person name="Hippler M."/>
            <person name="Laroche J."/>
        </authorList>
    </citation>
    <scope>NUCLEOTIDE SEQUENCE [LARGE SCALE GENOMIC DNA]</scope>
    <source>
        <strain evidence="2 3">CCMP1005</strain>
    </source>
</reference>
<keyword evidence="3" id="KW-1185">Reference proteome</keyword>
<evidence type="ECO:0000256" key="1">
    <source>
        <dbReference type="SAM" id="MobiDB-lite"/>
    </source>
</evidence>
<feature type="region of interest" description="Disordered" evidence="1">
    <location>
        <begin position="1"/>
        <end position="25"/>
    </location>
</feature>
<organism evidence="2 3">
    <name type="scientific">Thalassiosira oceanica</name>
    <name type="common">Marine diatom</name>
    <dbReference type="NCBI Taxonomy" id="159749"/>
    <lineage>
        <taxon>Eukaryota</taxon>
        <taxon>Sar</taxon>
        <taxon>Stramenopiles</taxon>
        <taxon>Ochrophyta</taxon>
        <taxon>Bacillariophyta</taxon>
        <taxon>Coscinodiscophyceae</taxon>
        <taxon>Thalassiosirophycidae</taxon>
        <taxon>Thalassiosirales</taxon>
        <taxon>Thalassiosiraceae</taxon>
        <taxon>Thalassiosira</taxon>
    </lineage>
</organism>
<accession>K0SBA2</accession>
<gene>
    <name evidence="2" type="ORF">THAOC_17222</name>
</gene>
<dbReference type="Proteomes" id="UP000266841">
    <property type="component" value="Unassembled WGS sequence"/>
</dbReference>
<protein>
    <submittedName>
        <fullName evidence="2">Uncharacterized protein</fullName>
    </submittedName>
</protein>
<comment type="caution">
    <text evidence="2">The sequence shown here is derived from an EMBL/GenBank/DDBJ whole genome shotgun (WGS) entry which is preliminary data.</text>
</comment>
<evidence type="ECO:0000313" key="3">
    <source>
        <dbReference type="Proteomes" id="UP000266841"/>
    </source>
</evidence>
<feature type="non-terminal residue" evidence="2">
    <location>
        <position position="1"/>
    </location>
</feature>
<sequence>GRVRVLRGEEAGADGAGRAARGGGGGRALLDAELGLEDHAYASRAEDHARPPFVEGTGGVLDGCLRRRGAEGAEAGTYG</sequence>